<keyword evidence="2" id="KW-0813">Transport</keyword>
<dbReference type="EMBL" id="JACMSC010000007">
    <property type="protein sequence ID" value="KAG6516512.1"/>
    <property type="molecule type" value="Genomic_DNA"/>
</dbReference>
<evidence type="ECO:0000313" key="8">
    <source>
        <dbReference type="Proteomes" id="UP000734854"/>
    </source>
</evidence>
<dbReference type="GO" id="GO:0032934">
    <property type="term" value="F:sterol binding"/>
    <property type="evidence" value="ECO:0007669"/>
    <property type="project" value="TreeGrafter"/>
</dbReference>
<evidence type="ECO:0000313" key="7">
    <source>
        <dbReference type="EMBL" id="KAG6516512.1"/>
    </source>
</evidence>
<sequence length="415" mass="46580">MNTFCCTAPDPVSPAAPATLLSAPPPIPPMIPPHPPLPPSSASAPGSSGDSSPLHRANQNGGTTRWPSASASDHGVSHRSAPSEPSAPASLRPSFYDALDHHGVSLNNIVGNGISGLLHKWVNYGKGWRPRWFVLQDGVLSYYKVHGPHRIEVSQELDKGAKVIGEDSRRMSRRRSRHYFPPRKPVGEVHLKVSSIRQSRSDDKRFSIFTGTKRLHLRAETRDDRLAWMEALRAMKDMYPRISTSELMTPVDNVVASTEKLRNRLEEENVSNTVIQDCEQIMKGEFVALQNQLVLLNQKQAVLVDTLRQLEIEERGRITKAVAHPPTEVEADLLPLLTEPSPQCRIHHWKFGENVEEAPAFRRPKRSNHRRRSRSLLQIARRRRLGPPWPRPPYNPLALLHGLVVAYDGWAKLQP</sequence>
<keyword evidence="4" id="KW-0446">Lipid-binding</keyword>
<feature type="compositionally biased region" description="Low complexity" evidence="5">
    <location>
        <begin position="78"/>
        <end position="89"/>
    </location>
</feature>
<accession>A0A8J5LIB1</accession>
<dbReference type="Proteomes" id="UP000734854">
    <property type="component" value="Unassembled WGS sequence"/>
</dbReference>
<feature type="compositionally biased region" description="Pro residues" evidence="5">
    <location>
        <begin position="23"/>
        <end position="39"/>
    </location>
</feature>
<gene>
    <name evidence="7" type="ORF">ZIOFF_026977</name>
</gene>
<dbReference type="PANTHER" id="PTHR10972">
    <property type="entry name" value="OXYSTEROL-BINDING PROTEIN-RELATED"/>
    <property type="match status" value="1"/>
</dbReference>
<comment type="function">
    <text evidence="1">May be involved in the transport of sterols.</text>
</comment>
<evidence type="ECO:0000256" key="1">
    <source>
        <dbReference type="ARBA" id="ARBA00003361"/>
    </source>
</evidence>
<dbReference type="GO" id="GO:0016020">
    <property type="term" value="C:membrane"/>
    <property type="evidence" value="ECO:0007669"/>
    <property type="project" value="TreeGrafter"/>
</dbReference>
<dbReference type="InterPro" id="IPR000648">
    <property type="entry name" value="Oxysterol-bd"/>
</dbReference>
<dbReference type="GO" id="GO:0006869">
    <property type="term" value="P:lipid transport"/>
    <property type="evidence" value="ECO:0007669"/>
    <property type="project" value="UniProtKB-KW"/>
</dbReference>
<reference evidence="7 8" key="1">
    <citation type="submission" date="2020-08" db="EMBL/GenBank/DDBJ databases">
        <title>Plant Genome Project.</title>
        <authorList>
            <person name="Zhang R.-G."/>
        </authorList>
    </citation>
    <scope>NUCLEOTIDE SEQUENCE [LARGE SCALE GENOMIC DNA]</scope>
    <source>
        <tissue evidence="7">Rhizome</tissue>
    </source>
</reference>
<name>A0A8J5LIB1_ZINOF</name>
<feature type="compositionally biased region" description="Low complexity" evidence="5">
    <location>
        <begin position="40"/>
        <end position="54"/>
    </location>
</feature>
<feature type="region of interest" description="Disordered" evidence="5">
    <location>
        <begin position="1"/>
        <end position="89"/>
    </location>
</feature>
<dbReference type="AlphaFoldDB" id="A0A8J5LIB1"/>
<proteinExistence type="predicted"/>
<dbReference type="InterPro" id="IPR001849">
    <property type="entry name" value="PH_domain"/>
</dbReference>
<keyword evidence="3" id="KW-0445">Lipid transport</keyword>
<feature type="compositionally biased region" description="Low complexity" evidence="5">
    <location>
        <begin position="13"/>
        <end position="22"/>
    </location>
</feature>
<feature type="domain" description="PH" evidence="6">
    <location>
        <begin position="111"/>
        <end position="237"/>
    </location>
</feature>
<organism evidence="7 8">
    <name type="scientific">Zingiber officinale</name>
    <name type="common">Ginger</name>
    <name type="synonym">Amomum zingiber</name>
    <dbReference type="NCBI Taxonomy" id="94328"/>
    <lineage>
        <taxon>Eukaryota</taxon>
        <taxon>Viridiplantae</taxon>
        <taxon>Streptophyta</taxon>
        <taxon>Embryophyta</taxon>
        <taxon>Tracheophyta</taxon>
        <taxon>Spermatophyta</taxon>
        <taxon>Magnoliopsida</taxon>
        <taxon>Liliopsida</taxon>
        <taxon>Zingiberales</taxon>
        <taxon>Zingiberaceae</taxon>
        <taxon>Zingiber</taxon>
    </lineage>
</organism>
<dbReference type="SUPFAM" id="SSF50729">
    <property type="entry name" value="PH domain-like"/>
    <property type="match status" value="1"/>
</dbReference>
<dbReference type="InterPro" id="IPR011993">
    <property type="entry name" value="PH-like_dom_sf"/>
</dbReference>
<evidence type="ECO:0000259" key="6">
    <source>
        <dbReference type="PROSITE" id="PS50003"/>
    </source>
</evidence>
<dbReference type="GO" id="GO:0005829">
    <property type="term" value="C:cytosol"/>
    <property type="evidence" value="ECO:0007669"/>
    <property type="project" value="TreeGrafter"/>
</dbReference>
<evidence type="ECO:0000256" key="5">
    <source>
        <dbReference type="SAM" id="MobiDB-lite"/>
    </source>
</evidence>
<dbReference type="PANTHER" id="PTHR10972:SF96">
    <property type="entry name" value="OXYSTEROL-BINDING PROTEIN-RELATED PROTEIN 1A-RELATED"/>
    <property type="match status" value="1"/>
</dbReference>
<dbReference type="Pfam" id="PF15413">
    <property type="entry name" value="PH_11"/>
    <property type="match status" value="1"/>
</dbReference>
<evidence type="ECO:0000256" key="2">
    <source>
        <dbReference type="ARBA" id="ARBA00022448"/>
    </source>
</evidence>
<dbReference type="Gene3D" id="2.30.29.30">
    <property type="entry name" value="Pleckstrin-homology domain (PH domain)/Phosphotyrosine-binding domain (PTB)"/>
    <property type="match status" value="1"/>
</dbReference>
<dbReference type="CDD" id="cd13294">
    <property type="entry name" value="PH_ORP_plant"/>
    <property type="match status" value="1"/>
</dbReference>
<evidence type="ECO:0000256" key="3">
    <source>
        <dbReference type="ARBA" id="ARBA00023055"/>
    </source>
</evidence>
<feature type="compositionally biased region" description="Polar residues" evidence="5">
    <location>
        <begin position="57"/>
        <end position="71"/>
    </location>
</feature>
<keyword evidence="8" id="KW-1185">Reference proteome</keyword>
<dbReference type="PROSITE" id="PS50003">
    <property type="entry name" value="PH_DOMAIN"/>
    <property type="match status" value="1"/>
</dbReference>
<protein>
    <recommendedName>
        <fullName evidence="6">PH domain-containing protein</fullName>
    </recommendedName>
</protein>
<dbReference type="SMART" id="SM00233">
    <property type="entry name" value="PH"/>
    <property type="match status" value="1"/>
</dbReference>
<comment type="caution">
    <text evidence="7">The sequence shown here is derived from an EMBL/GenBank/DDBJ whole genome shotgun (WGS) entry which is preliminary data.</text>
</comment>
<evidence type="ECO:0000256" key="4">
    <source>
        <dbReference type="ARBA" id="ARBA00023121"/>
    </source>
</evidence>